<reference evidence="2" key="1">
    <citation type="journal article" date="2019" name="Int. J. Syst. Evol. Microbiol.">
        <title>The Global Catalogue of Microorganisms (GCM) 10K type strain sequencing project: providing services to taxonomists for standard genome sequencing and annotation.</title>
        <authorList>
            <consortium name="The Broad Institute Genomics Platform"/>
            <consortium name="The Broad Institute Genome Sequencing Center for Infectious Disease"/>
            <person name="Wu L."/>
            <person name="Ma J."/>
        </authorList>
    </citation>
    <scope>NUCLEOTIDE SEQUENCE [LARGE SCALE GENOMIC DNA]</scope>
    <source>
        <strain evidence="2">CGMCC 1.19062</strain>
    </source>
</reference>
<proteinExistence type="predicted"/>
<dbReference type="RefSeq" id="WP_379875657.1">
    <property type="nucleotide sequence ID" value="NZ_JBHUIP010000005.1"/>
</dbReference>
<accession>A0ABW5DS40</accession>
<organism evidence="1 2">
    <name type="scientific">Lacibacterium aquatile</name>
    <dbReference type="NCBI Taxonomy" id="1168082"/>
    <lineage>
        <taxon>Bacteria</taxon>
        <taxon>Pseudomonadati</taxon>
        <taxon>Pseudomonadota</taxon>
        <taxon>Alphaproteobacteria</taxon>
        <taxon>Rhodospirillales</taxon>
        <taxon>Rhodospirillaceae</taxon>
    </lineage>
</organism>
<gene>
    <name evidence="1" type="ORF">ACFSM5_07325</name>
</gene>
<comment type="caution">
    <text evidence="1">The sequence shown here is derived from an EMBL/GenBank/DDBJ whole genome shotgun (WGS) entry which is preliminary data.</text>
</comment>
<name>A0ABW5DS40_9PROT</name>
<evidence type="ECO:0000313" key="1">
    <source>
        <dbReference type="EMBL" id="MFD2262694.1"/>
    </source>
</evidence>
<sequence length="72" mass="7327">MIGGHAVSETAKAAGAIGNCLKSLALEAGEHGLQELQALLAVAADIALQEAGDRQEALAAFVSSKPTLVWSR</sequence>
<evidence type="ECO:0008006" key="3">
    <source>
        <dbReference type="Google" id="ProtNLM"/>
    </source>
</evidence>
<keyword evidence="2" id="KW-1185">Reference proteome</keyword>
<evidence type="ECO:0000313" key="2">
    <source>
        <dbReference type="Proteomes" id="UP001597295"/>
    </source>
</evidence>
<dbReference type="EMBL" id="JBHUIP010000005">
    <property type="protein sequence ID" value="MFD2262694.1"/>
    <property type="molecule type" value="Genomic_DNA"/>
</dbReference>
<protein>
    <recommendedName>
        <fullName evidence="3">Enoyl-CoA hydratase</fullName>
    </recommendedName>
</protein>
<dbReference type="Proteomes" id="UP001597295">
    <property type="component" value="Unassembled WGS sequence"/>
</dbReference>